<evidence type="ECO:0000313" key="13">
    <source>
        <dbReference type="Proteomes" id="UP000216454"/>
    </source>
</evidence>
<name>A0A261EUH8_9BIFI</name>
<dbReference type="Pfam" id="PF14622">
    <property type="entry name" value="Ribonucleas_3_3"/>
    <property type="match status" value="1"/>
</dbReference>
<feature type="binding site" evidence="9">
    <location>
        <position position="131"/>
    </location>
    <ligand>
        <name>Mg(2+)</name>
        <dbReference type="ChEBI" id="CHEBI:18420"/>
    </ligand>
</feature>
<sequence>MAYHKISDNIMVELPPATHELFRELGNTISPDLLVTALTHRSFANENPGVHNYERLEFLGDAVLELVVTETLFKRHPDFSEGQMAKIRAAAVSEEALSAIARDRLHIQPFILLGHGEMDGGGANKPSIQCDIVESLIGAVFVEHGIDGARSTVHRLIDETLDKTAHSGPALDWKTSITVKAHEMKLGEVTYRMEVSGPQEKPVFTAHAFIGNDSKPIATATGPTKRKAQLAAAEIGWKRLDEREHPKKDSDID</sequence>
<comment type="catalytic activity">
    <reaction evidence="1 9">
        <text>Endonucleolytic cleavage to 5'-phosphomonoester.</text>
        <dbReference type="EC" id="3.1.26.3"/>
    </reaction>
</comment>
<dbReference type="InterPro" id="IPR014720">
    <property type="entry name" value="dsRBD_dom"/>
</dbReference>
<keyword evidence="13" id="KW-1185">Reference proteome</keyword>
<organism evidence="12 13">
    <name type="scientific">Pseudoscardovia suis</name>
    <dbReference type="NCBI Taxonomy" id="987063"/>
    <lineage>
        <taxon>Bacteria</taxon>
        <taxon>Bacillati</taxon>
        <taxon>Actinomycetota</taxon>
        <taxon>Actinomycetes</taxon>
        <taxon>Bifidobacteriales</taxon>
        <taxon>Bifidobacteriaceae</taxon>
        <taxon>Pseudoscardovia</taxon>
    </lineage>
</organism>
<dbReference type="SUPFAM" id="SSF54768">
    <property type="entry name" value="dsRNA-binding domain-like"/>
    <property type="match status" value="1"/>
</dbReference>
<feature type="domain" description="DRBM" evidence="10">
    <location>
        <begin position="194"/>
        <end position="242"/>
    </location>
</feature>
<dbReference type="InterPro" id="IPR036389">
    <property type="entry name" value="RNase_III_sf"/>
</dbReference>
<keyword evidence="9" id="KW-0479">Metal-binding</keyword>
<evidence type="ECO:0000259" key="11">
    <source>
        <dbReference type="PROSITE" id="PS50142"/>
    </source>
</evidence>
<keyword evidence="9" id="KW-0699">rRNA-binding</keyword>
<proteinExistence type="inferred from homology"/>
<dbReference type="PANTHER" id="PTHR11207:SF0">
    <property type="entry name" value="RIBONUCLEASE 3"/>
    <property type="match status" value="1"/>
</dbReference>
<feature type="active site" evidence="9">
    <location>
        <position position="61"/>
    </location>
</feature>
<feature type="binding site" evidence="9">
    <location>
        <position position="57"/>
    </location>
    <ligand>
        <name>Mg(2+)</name>
        <dbReference type="ChEBI" id="CHEBI:18420"/>
    </ligand>
</feature>
<accession>A0A261EUH8</accession>
<dbReference type="FunFam" id="1.10.1520.10:FF:000001">
    <property type="entry name" value="Ribonuclease 3"/>
    <property type="match status" value="1"/>
</dbReference>
<feature type="binding site" evidence="9">
    <location>
        <position position="134"/>
    </location>
    <ligand>
        <name>Mg(2+)</name>
        <dbReference type="ChEBI" id="CHEBI:18420"/>
    </ligand>
</feature>
<feature type="active site" evidence="9">
    <location>
        <position position="134"/>
    </location>
</feature>
<dbReference type="OrthoDB" id="9805026at2"/>
<dbReference type="InterPro" id="IPR011907">
    <property type="entry name" value="RNase_III"/>
</dbReference>
<evidence type="ECO:0000256" key="4">
    <source>
        <dbReference type="ARBA" id="ARBA00022664"/>
    </source>
</evidence>
<dbReference type="Gene3D" id="3.30.160.20">
    <property type="match status" value="1"/>
</dbReference>
<keyword evidence="5 9" id="KW-0540">Nuclease</keyword>
<evidence type="ECO:0000256" key="8">
    <source>
        <dbReference type="ARBA" id="ARBA00022884"/>
    </source>
</evidence>
<dbReference type="NCBIfam" id="TIGR02191">
    <property type="entry name" value="RNaseIII"/>
    <property type="match status" value="1"/>
</dbReference>
<keyword evidence="6 9" id="KW-0255">Endonuclease</keyword>
<dbReference type="GO" id="GO:0010468">
    <property type="term" value="P:regulation of gene expression"/>
    <property type="evidence" value="ECO:0007669"/>
    <property type="project" value="TreeGrafter"/>
</dbReference>
<keyword evidence="8 9" id="KW-0694">RNA-binding</keyword>
<comment type="cofactor">
    <cofactor evidence="9">
        <name>Mg(2+)</name>
        <dbReference type="ChEBI" id="CHEBI:18420"/>
    </cofactor>
</comment>
<keyword evidence="9" id="KW-0963">Cytoplasm</keyword>
<dbReference type="PROSITE" id="PS50142">
    <property type="entry name" value="RNASE_3_2"/>
    <property type="match status" value="1"/>
</dbReference>
<evidence type="ECO:0000256" key="7">
    <source>
        <dbReference type="ARBA" id="ARBA00022801"/>
    </source>
</evidence>
<dbReference type="CDD" id="cd00593">
    <property type="entry name" value="RIBOc"/>
    <property type="match status" value="1"/>
</dbReference>
<keyword evidence="3 9" id="KW-0698">rRNA processing</keyword>
<dbReference type="InterPro" id="IPR000999">
    <property type="entry name" value="RNase_III_dom"/>
</dbReference>
<evidence type="ECO:0000256" key="1">
    <source>
        <dbReference type="ARBA" id="ARBA00000109"/>
    </source>
</evidence>
<keyword evidence="7 9" id="KW-0378">Hydrolase</keyword>
<dbReference type="EC" id="3.1.26.3" evidence="9"/>
<dbReference type="EMBL" id="MWWQ01000013">
    <property type="protein sequence ID" value="OZG50513.1"/>
    <property type="molecule type" value="Genomic_DNA"/>
</dbReference>
<dbReference type="GO" id="GO:0004525">
    <property type="term" value="F:ribonuclease III activity"/>
    <property type="evidence" value="ECO:0007669"/>
    <property type="project" value="UniProtKB-UniRule"/>
</dbReference>
<evidence type="ECO:0000256" key="9">
    <source>
        <dbReference type="HAMAP-Rule" id="MF_00104"/>
    </source>
</evidence>
<dbReference type="GO" id="GO:0006364">
    <property type="term" value="P:rRNA processing"/>
    <property type="evidence" value="ECO:0007669"/>
    <property type="project" value="UniProtKB-UniRule"/>
</dbReference>
<dbReference type="CDD" id="cd10845">
    <property type="entry name" value="DSRM_RNAse_III_family"/>
    <property type="match status" value="1"/>
</dbReference>
<dbReference type="AlphaFoldDB" id="A0A261EUH8"/>
<dbReference type="HAMAP" id="MF_00104">
    <property type="entry name" value="RNase_III"/>
    <property type="match status" value="1"/>
</dbReference>
<keyword evidence="4 9" id="KW-0507">mRNA processing</keyword>
<dbReference type="Proteomes" id="UP000216454">
    <property type="component" value="Unassembled WGS sequence"/>
</dbReference>
<reference evidence="12 13" key="1">
    <citation type="journal article" date="2017" name="BMC Genomics">
        <title>Comparative genomic and phylogenomic analyses of the Bifidobacteriaceae family.</title>
        <authorList>
            <person name="Lugli G.A."/>
            <person name="Milani C."/>
            <person name="Turroni F."/>
            <person name="Duranti S."/>
            <person name="Mancabelli L."/>
            <person name="Mangifesta M."/>
            <person name="Ferrario C."/>
            <person name="Modesto M."/>
            <person name="Mattarelli P."/>
            <person name="Jiri K."/>
            <person name="van Sinderen D."/>
            <person name="Ventura M."/>
        </authorList>
    </citation>
    <scope>NUCLEOTIDE SEQUENCE [LARGE SCALE GENOMIC DNA]</scope>
    <source>
        <strain evidence="12 13">DSM 24744</strain>
    </source>
</reference>
<gene>
    <name evidence="9" type="primary">rnc</name>
    <name evidence="12" type="ORF">PSSU_1225</name>
</gene>
<evidence type="ECO:0000256" key="3">
    <source>
        <dbReference type="ARBA" id="ARBA00022552"/>
    </source>
</evidence>
<dbReference type="RefSeq" id="WP_094691562.1">
    <property type="nucleotide sequence ID" value="NZ_MWWQ01000013.1"/>
</dbReference>
<comment type="similarity">
    <text evidence="2">Belongs to the ribonuclease III family.</text>
</comment>
<dbReference type="GO" id="GO:0005737">
    <property type="term" value="C:cytoplasm"/>
    <property type="evidence" value="ECO:0007669"/>
    <property type="project" value="UniProtKB-SubCell"/>
</dbReference>
<dbReference type="PANTHER" id="PTHR11207">
    <property type="entry name" value="RIBONUCLEASE III"/>
    <property type="match status" value="1"/>
</dbReference>
<dbReference type="PROSITE" id="PS50137">
    <property type="entry name" value="DS_RBD"/>
    <property type="match status" value="1"/>
</dbReference>
<dbReference type="GO" id="GO:0019843">
    <property type="term" value="F:rRNA binding"/>
    <property type="evidence" value="ECO:0007669"/>
    <property type="project" value="UniProtKB-KW"/>
</dbReference>
<comment type="subunit">
    <text evidence="9">Homodimer.</text>
</comment>
<comment type="function">
    <text evidence="9">Digests double-stranded RNA. Involved in the processing of primary rRNA transcript to yield the immediate precursors to the large and small rRNAs (23S and 16S). Processes some mRNAs, and tRNAs when they are encoded in the rRNA operon. Processes pre-crRNA and tracrRNA of type II CRISPR loci if present in the organism.</text>
</comment>
<evidence type="ECO:0000256" key="5">
    <source>
        <dbReference type="ARBA" id="ARBA00022722"/>
    </source>
</evidence>
<feature type="domain" description="RNase III" evidence="11">
    <location>
        <begin position="18"/>
        <end position="145"/>
    </location>
</feature>
<dbReference type="SMART" id="SM00358">
    <property type="entry name" value="DSRM"/>
    <property type="match status" value="1"/>
</dbReference>
<evidence type="ECO:0000259" key="10">
    <source>
        <dbReference type="PROSITE" id="PS50137"/>
    </source>
</evidence>
<evidence type="ECO:0000256" key="6">
    <source>
        <dbReference type="ARBA" id="ARBA00022759"/>
    </source>
</evidence>
<evidence type="ECO:0000256" key="2">
    <source>
        <dbReference type="ARBA" id="ARBA00010183"/>
    </source>
</evidence>
<keyword evidence="9" id="KW-0819">tRNA processing</keyword>
<dbReference type="GO" id="GO:0006397">
    <property type="term" value="P:mRNA processing"/>
    <property type="evidence" value="ECO:0007669"/>
    <property type="project" value="UniProtKB-UniRule"/>
</dbReference>
<comment type="caution">
    <text evidence="12">The sequence shown here is derived from an EMBL/GenBank/DDBJ whole genome shotgun (WGS) entry which is preliminary data.</text>
</comment>
<dbReference type="PROSITE" id="PS00517">
    <property type="entry name" value="RNASE_3_1"/>
    <property type="match status" value="1"/>
</dbReference>
<dbReference type="GO" id="GO:0046872">
    <property type="term" value="F:metal ion binding"/>
    <property type="evidence" value="ECO:0007669"/>
    <property type="project" value="UniProtKB-KW"/>
</dbReference>
<dbReference type="Pfam" id="PF00035">
    <property type="entry name" value="dsrm"/>
    <property type="match status" value="1"/>
</dbReference>
<comment type="subcellular location">
    <subcellularLocation>
        <location evidence="9">Cytoplasm</location>
    </subcellularLocation>
</comment>
<keyword evidence="9" id="KW-0460">Magnesium</keyword>
<dbReference type="SUPFAM" id="SSF69065">
    <property type="entry name" value="RNase III domain-like"/>
    <property type="match status" value="1"/>
</dbReference>
<dbReference type="Gene3D" id="1.10.1520.10">
    <property type="entry name" value="Ribonuclease III domain"/>
    <property type="match status" value="1"/>
</dbReference>
<dbReference type="GO" id="GO:0008033">
    <property type="term" value="P:tRNA processing"/>
    <property type="evidence" value="ECO:0007669"/>
    <property type="project" value="UniProtKB-KW"/>
</dbReference>
<dbReference type="GO" id="GO:0003725">
    <property type="term" value="F:double-stranded RNA binding"/>
    <property type="evidence" value="ECO:0007669"/>
    <property type="project" value="TreeGrafter"/>
</dbReference>
<dbReference type="SMART" id="SM00535">
    <property type="entry name" value="RIBOc"/>
    <property type="match status" value="1"/>
</dbReference>
<evidence type="ECO:0000313" key="12">
    <source>
        <dbReference type="EMBL" id="OZG50513.1"/>
    </source>
</evidence>
<protein>
    <recommendedName>
        <fullName evidence="9">Ribonuclease 3</fullName>
        <ecNumber evidence="9">3.1.26.3</ecNumber>
    </recommendedName>
    <alternativeName>
        <fullName evidence="9">Ribonuclease III</fullName>
        <shortName evidence="9">RNase III</shortName>
    </alternativeName>
</protein>